<accession>R1AT59</accession>
<comment type="caution">
    <text evidence="9">The sequence shown here is derived from an EMBL/GenBank/DDBJ whole genome shotgun (WGS) entry which is preliminary data.</text>
</comment>
<protein>
    <recommendedName>
        <fullName evidence="2 5">Cell shape-determining protein MreC</fullName>
    </recommendedName>
    <alternativeName>
        <fullName evidence="4 5">Cell shape protein MreC</fullName>
    </alternativeName>
</protein>
<dbReference type="InterPro" id="IPR042175">
    <property type="entry name" value="Cell/Rod_MreC_2"/>
</dbReference>
<feature type="transmembrane region" description="Helical" evidence="7">
    <location>
        <begin position="7"/>
        <end position="26"/>
    </location>
</feature>
<sequence>MSIFKKYGNRMIVTVVTIILIIIISLTSKDRNSITFVENNIGNVVTPVQKFVYKIGKSVSNTFNSIANFTKLKEENEQFKKEIARLKKINREMEDIIAREDILRNEAILKQKSRYDFIKAQVVGKNPNNWFDKFTIDKGLKDGIKKGDSVVKAVVIDGEVVEEGLVGHVIEVGDNWAKVLPIIDEGSKVSFRVLRTQDGGIVEGSIDGDLSGYFFDTKANAIKGDKLMTSGLGGLYEEGLYIGNIVEVSQKSDELVKQVKIKPSVDFKKIYDVFVIISKKE</sequence>
<dbReference type="NCBIfam" id="TIGR00219">
    <property type="entry name" value="mreC"/>
    <property type="match status" value="1"/>
</dbReference>
<dbReference type="InterPro" id="IPR007221">
    <property type="entry name" value="MreC"/>
</dbReference>
<reference evidence="9 10" key="1">
    <citation type="journal article" date="2015" name="Geomicrobiol. J.">
        <title>Caldisalinibacter kiritimatiensis gen. nov., sp. nov., a moderately thermohalophilic thiosulfate-reducing bacterium from a hypersaline microbial mat.</title>
        <authorList>
            <person name="Ben Hania W."/>
            <person name="Joseph M."/>
            <person name="Fiebig A."/>
            <person name="Bunk B."/>
            <person name="Klenk H.-P."/>
            <person name="Fardeau M.-L."/>
            <person name="Spring S."/>
        </authorList>
    </citation>
    <scope>NUCLEOTIDE SEQUENCE [LARGE SCALE GENOMIC DNA]</scope>
    <source>
        <strain evidence="9 10">L21-TH-D2</strain>
    </source>
</reference>
<evidence type="ECO:0000256" key="2">
    <source>
        <dbReference type="ARBA" id="ARBA00013855"/>
    </source>
</evidence>
<evidence type="ECO:0000256" key="5">
    <source>
        <dbReference type="PIRNR" id="PIRNR038471"/>
    </source>
</evidence>
<evidence type="ECO:0000256" key="1">
    <source>
        <dbReference type="ARBA" id="ARBA00009369"/>
    </source>
</evidence>
<dbReference type="Gene3D" id="2.40.10.350">
    <property type="entry name" value="Rod shape-determining protein MreC, domain 2"/>
    <property type="match status" value="1"/>
</dbReference>
<dbReference type="PIRSF" id="PIRSF038471">
    <property type="entry name" value="MreC"/>
    <property type="match status" value="1"/>
</dbReference>
<evidence type="ECO:0000256" key="6">
    <source>
        <dbReference type="SAM" id="Coils"/>
    </source>
</evidence>
<dbReference type="AlphaFoldDB" id="R1AT59"/>
<dbReference type="RefSeq" id="WP_006315695.1">
    <property type="nucleotide sequence ID" value="NZ_ARZA01000236.1"/>
</dbReference>
<dbReference type="PANTHER" id="PTHR34138">
    <property type="entry name" value="CELL SHAPE-DETERMINING PROTEIN MREC"/>
    <property type="match status" value="1"/>
</dbReference>
<dbReference type="GO" id="GO:0005886">
    <property type="term" value="C:plasma membrane"/>
    <property type="evidence" value="ECO:0007669"/>
    <property type="project" value="TreeGrafter"/>
</dbReference>
<keyword evidence="3 5" id="KW-0133">Cell shape</keyword>
<dbReference type="STRING" id="1304284.L21TH_2131"/>
<dbReference type="eggNOG" id="COG1792">
    <property type="taxonomic scope" value="Bacteria"/>
</dbReference>
<evidence type="ECO:0000256" key="4">
    <source>
        <dbReference type="ARBA" id="ARBA00032089"/>
    </source>
</evidence>
<dbReference type="InterPro" id="IPR055342">
    <property type="entry name" value="MreC_beta-barrel_core"/>
</dbReference>
<name>R1AT59_9FIRM</name>
<keyword evidence="10" id="KW-1185">Reference proteome</keyword>
<dbReference type="InterPro" id="IPR042177">
    <property type="entry name" value="Cell/Rod_1"/>
</dbReference>
<evidence type="ECO:0000259" key="8">
    <source>
        <dbReference type="Pfam" id="PF04085"/>
    </source>
</evidence>
<dbReference type="Gene3D" id="2.40.10.340">
    <property type="entry name" value="Rod shape-determining protein MreC, domain 1"/>
    <property type="match status" value="1"/>
</dbReference>
<evidence type="ECO:0000313" key="10">
    <source>
        <dbReference type="Proteomes" id="UP000013378"/>
    </source>
</evidence>
<feature type="domain" description="Rod shape-determining protein MreC beta-barrel core" evidence="8">
    <location>
        <begin position="122"/>
        <end position="276"/>
    </location>
</feature>
<feature type="coiled-coil region" evidence="6">
    <location>
        <begin position="69"/>
        <end position="106"/>
    </location>
</feature>
<dbReference type="GO" id="GO:0008360">
    <property type="term" value="P:regulation of cell shape"/>
    <property type="evidence" value="ECO:0007669"/>
    <property type="project" value="UniProtKB-KW"/>
</dbReference>
<dbReference type="OrthoDB" id="9792313at2"/>
<keyword evidence="7" id="KW-0812">Transmembrane</keyword>
<dbReference type="Pfam" id="PF04085">
    <property type="entry name" value="MreC"/>
    <property type="match status" value="1"/>
</dbReference>
<comment type="similarity">
    <text evidence="1 5">Belongs to the MreC family.</text>
</comment>
<evidence type="ECO:0000313" key="9">
    <source>
        <dbReference type="EMBL" id="EOC99826.1"/>
    </source>
</evidence>
<comment type="function">
    <text evidence="5">Involved in formation and maintenance of cell shape.</text>
</comment>
<gene>
    <name evidence="9" type="ORF">L21TH_2131</name>
</gene>
<evidence type="ECO:0000256" key="3">
    <source>
        <dbReference type="ARBA" id="ARBA00022960"/>
    </source>
</evidence>
<keyword evidence="7" id="KW-0472">Membrane</keyword>
<dbReference type="EMBL" id="ARZA01000236">
    <property type="protein sequence ID" value="EOC99826.1"/>
    <property type="molecule type" value="Genomic_DNA"/>
</dbReference>
<proteinExistence type="inferred from homology"/>
<dbReference type="PANTHER" id="PTHR34138:SF1">
    <property type="entry name" value="CELL SHAPE-DETERMINING PROTEIN MREC"/>
    <property type="match status" value="1"/>
</dbReference>
<organism evidence="9 10">
    <name type="scientific">Caldisalinibacter kiritimatiensis</name>
    <dbReference type="NCBI Taxonomy" id="1304284"/>
    <lineage>
        <taxon>Bacteria</taxon>
        <taxon>Bacillati</taxon>
        <taxon>Bacillota</taxon>
        <taxon>Tissierellia</taxon>
        <taxon>Tissierellales</taxon>
        <taxon>Thermohalobacteraceae</taxon>
        <taxon>Caldisalinibacter</taxon>
    </lineage>
</organism>
<keyword evidence="7" id="KW-1133">Transmembrane helix</keyword>
<dbReference type="Proteomes" id="UP000013378">
    <property type="component" value="Unassembled WGS sequence"/>
</dbReference>
<evidence type="ECO:0000256" key="7">
    <source>
        <dbReference type="SAM" id="Phobius"/>
    </source>
</evidence>
<keyword evidence="6" id="KW-0175">Coiled coil</keyword>